<dbReference type="OrthoDB" id="8326226at2"/>
<proteinExistence type="predicted"/>
<name>A0A1I4BC62_9HYPH</name>
<dbReference type="GO" id="GO:0000155">
    <property type="term" value="F:phosphorelay sensor kinase activity"/>
    <property type="evidence" value="ECO:0007669"/>
    <property type="project" value="InterPro"/>
</dbReference>
<accession>A0A1I4BC62</accession>
<protein>
    <submittedName>
        <fullName evidence="2">HPr Serine kinase C-terminal domain-containing protein</fullName>
    </submittedName>
</protein>
<dbReference type="SUPFAM" id="SSF53795">
    <property type="entry name" value="PEP carboxykinase-like"/>
    <property type="match status" value="1"/>
</dbReference>
<evidence type="ECO:0000259" key="1">
    <source>
        <dbReference type="Pfam" id="PF07475"/>
    </source>
</evidence>
<reference evidence="2 3" key="1">
    <citation type="submission" date="2016-10" db="EMBL/GenBank/DDBJ databases">
        <authorList>
            <person name="Varghese N."/>
            <person name="Submissions S."/>
        </authorList>
    </citation>
    <scope>NUCLEOTIDE SEQUENCE [LARGE SCALE GENOMIC DNA]</scope>
    <source>
        <strain evidence="2 3">DSM 21822</strain>
    </source>
</reference>
<dbReference type="InterPro" id="IPR027417">
    <property type="entry name" value="P-loop_NTPase"/>
</dbReference>
<dbReference type="GO" id="GO:0005524">
    <property type="term" value="F:ATP binding"/>
    <property type="evidence" value="ECO:0007669"/>
    <property type="project" value="InterPro"/>
</dbReference>
<dbReference type="Proteomes" id="UP000323300">
    <property type="component" value="Unassembled WGS sequence"/>
</dbReference>
<gene>
    <name evidence="2" type="ORF">SAMN04488498_11048</name>
</gene>
<evidence type="ECO:0000313" key="2">
    <source>
        <dbReference type="EMBL" id="SFK66412.1"/>
    </source>
</evidence>
<dbReference type="Pfam" id="PF07475">
    <property type="entry name" value="Hpr_kinase_C"/>
    <property type="match status" value="1"/>
</dbReference>
<evidence type="ECO:0000313" key="3">
    <source>
        <dbReference type="Proteomes" id="UP000323300"/>
    </source>
</evidence>
<keyword evidence="2" id="KW-0418">Kinase</keyword>
<dbReference type="CDD" id="cd01918">
    <property type="entry name" value="HprK_C"/>
    <property type="match status" value="1"/>
</dbReference>
<dbReference type="AlphaFoldDB" id="A0A1I4BC62"/>
<dbReference type="GO" id="GO:0006109">
    <property type="term" value="P:regulation of carbohydrate metabolic process"/>
    <property type="evidence" value="ECO:0007669"/>
    <property type="project" value="InterPro"/>
</dbReference>
<dbReference type="EMBL" id="FOSL01000010">
    <property type="protein sequence ID" value="SFK66412.1"/>
    <property type="molecule type" value="Genomic_DNA"/>
</dbReference>
<dbReference type="Gene3D" id="3.40.50.300">
    <property type="entry name" value="P-loop containing nucleotide triphosphate hydrolases"/>
    <property type="match status" value="1"/>
</dbReference>
<dbReference type="InterPro" id="IPR011104">
    <property type="entry name" value="Hpr_kin/Pase_C"/>
</dbReference>
<dbReference type="RefSeq" id="WP_149761306.1">
    <property type="nucleotide sequence ID" value="NZ_BSPE01000007.1"/>
</dbReference>
<keyword evidence="3" id="KW-1185">Reference proteome</keyword>
<sequence length="155" mass="15956">MAGQNLHASALLLGDRGVLIAGASGSGKTTLALALIEGFARHGRFARLVSDDQILISARNGRIFCRAPSTIAGLAEIHGVGPRPLDFEPGMIADLLVRLVPAASAQRFQEAGTESLAGCDIPCLQLAAGNAQAAVLAVASWFSAPPFRQSAMHSG</sequence>
<feature type="domain" description="HPr kinase/phosphorylase C-terminal" evidence="1">
    <location>
        <begin position="5"/>
        <end position="81"/>
    </location>
</feature>
<keyword evidence="2" id="KW-0808">Transferase</keyword>
<organism evidence="2 3">
    <name type="scientific">Neomesorhizobium albiziae</name>
    <dbReference type="NCBI Taxonomy" id="335020"/>
    <lineage>
        <taxon>Bacteria</taxon>
        <taxon>Pseudomonadati</taxon>
        <taxon>Pseudomonadota</taxon>
        <taxon>Alphaproteobacteria</taxon>
        <taxon>Hyphomicrobiales</taxon>
        <taxon>Phyllobacteriaceae</taxon>
        <taxon>Neomesorhizobium</taxon>
    </lineage>
</organism>